<accession>A0A3D9HHT4</accession>
<proteinExistence type="predicted"/>
<feature type="domain" description="VIT" evidence="5">
    <location>
        <begin position="30"/>
        <end position="158"/>
    </location>
</feature>
<reference evidence="6 7" key="1">
    <citation type="submission" date="2018-07" db="EMBL/GenBank/DDBJ databases">
        <title>Genomic Encyclopedia of Type Strains, Phase III (KMG-III): the genomes of soil and plant-associated and newly described type strains.</title>
        <authorList>
            <person name="Whitman W."/>
        </authorList>
    </citation>
    <scope>NUCLEOTIDE SEQUENCE [LARGE SCALE GENOMIC DNA]</scope>
    <source>
        <strain evidence="6 7">CECT 8488</strain>
    </source>
</reference>
<dbReference type="InterPro" id="IPR013694">
    <property type="entry name" value="VIT"/>
</dbReference>
<feature type="compositionally biased region" description="Polar residues" evidence="1">
    <location>
        <begin position="646"/>
        <end position="657"/>
    </location>
</feature>
<keyword evidence="2" id="KW-0472">Membrane</keyword>
<keyword evidence="3" id="KW-0732">Signal</keyword>
<evidence type="ECO:0000313" key="6">
    <source>
        <dbReference type="EMBL" id="RED49030.1"/>
    </source>
</evidence>
<dbReference type="SMART" id="SM00327">
    <property type="entry name" value="VWA"/>
    <property type="match status" value="1"/>
</dbReference>
<feature type="signal peptide" evidence="3">
    <location>
        <begin position="1"/>
        <end position="30"/>
    </location>
</feature>
<evidence type="ECO:0000259" key="5">
    <source>
        <dbReference type="PROSITE" id="PS51468"/>
    </source>
</evidence>
<dbReference type="Gene3D" id="3.40.50.410">
    <property type="entry name" value="von Willebrand factor, type A domain"/>
    <property type="match status" value="1"/>
</dbReference>
<dbReference type="Pfam" id="PF13768">
    <property type="entry name" value="VWA_3"/>
    <property type="match status" value="1"/>
</dbReference>
<keyword evidence="2" id="KW-0812">Transmembrane</keyword>
<dbReference type="Pfam" id="PF08487">
    <property type="entry name" value="VIT"/>
    <property type="match status" value="1"/>
</dbReference>
<dbReference type="SMART" id="SM00609">
    <property type="entry name" value="VIT"/>
    <property type="match status" value="1"/>
</dbReference>
<dbReference type="PROSITE" id="PS50234">
    <property type="entry name" value="VWFA"/>
    <property type="match status" value="1"/>
</dbReference>
<dbReference type="PANTHER" id="PTHR45737">
    <property type="entry name" value="VON WILLEBRAND FACTOR A DOMAIN-CONTAINING PROTEIN 5A"/>
    <property type="match status" value="1"/>
</dbReference>
<feature type="domain" description="VWFA" evidence="4">
    <location>
        <begin position="318"/>
        <end position="488"/>
    </location>
</feature>
<evidence type="ECO:0000259" key="4">
    <source>
        <dbReference type="PROSITE" id="PS50234"/>
    </source>
</evidence>
<evidence type="ECO:0000256" key="2">
    <source>
        <dbReference type="SAM" id="Phobius"/>
    </source>
</evidence>
<gene>
    <name evidence="6" type="ORF">DFP90_1066</name>
</gene>
<evidence type="ECO:0000256" key="1">
    <source>
        <dbReference type="SAM" id="MobiDB-lite"/>
    </source>
</evidence>
<dbReference type="PROSITE" id="PS51468">
    <property type="entry name" value="VIT"/>
    <property type="match status" value="1"/>
</dbReference>
<keyword evidence="2" id="KW-1133">Transmembrane helix</keyword>
<evidence type="ECO:0000313" key="7">
    <source>
        <dbReference type="Proteomes" id="UP000256845"/>
    </source>
</evidence>
<organism evidence="6 7">
    <name type="scientific">Aestuariispira insulae</name>
    <dbReference type="NCBI Taxonomy" id="1461337"/>
    <lineage>
        <taxon>Bacteria</taxon>
        <taxon>Pseudomonadati</taxon>
        <taxon>Pseudomonadota</taxon>
        <taxon>Alphaproteobacteria</taxon>
        <taxon>Rhodospirillales</taxon>
        <taxon>Kiloniellaceae</taxon>
        <taxon>Aestuariispira</taxon>
    </lineage>
</organism>
<comment type="caution">
    <text evidence="6">The sequence shown here is derived from an EMBL/GenBank/DDBJ whole genome shotgun (WGS) entry which is preliminary data.</text>
</comment>
<protein>
    <submittedName>
        <fullName evidence="6">Ca-activated chloride channel family protein</fullName>
    </submittedName>
</protein>
<name>A0A3D9HHT4_9PROT</name>
<keyword evidence="7" id="KW-1185">Reference proteome</keyword>
<dbReference type="AlphaFoldDB" id="A0A3D9HHT4"/>
<sequence length="701" mass="77024">MISLKRKLMTGICLSGLLVAGTATLTDAQAAGLLTPVHGGQAPLEIRDHKVDVVIEDGYAITTVEQVFTNPHGRDLEAVYSFPVPEKAAVSSFTYWIDGKPVQGEVMEKAEARKIYEEEKASGREAALTEQDDYKTFDISVWPVRAGQDVRIRLGYIQPTHMDTGVGRYNYPLEEGGVDPEKMSFWTSQDQVTGRFSFDLTLRNGYPIEALRLPKHPQAQITRLKDHEWKVHLDNGVRLAGYEGDGEAVAIDGGQGEIALKSQPFRLDTDIITYWRHQDGLPGSIDLITHKPEAGKRGTFMLVATPGDDLAPITKGRDWVFVLDKSGSMEGKFDTLLEGVEQALHKVPPNDRFRIVLFDSSVRELTRDFQPATEANVRSMIDLLKTVRPDNGTNLYAGMATGLKGLDADRTTGLILVTDGVANVGETEKRKFLELVQNQDVRLFTMMMGNSANRPLLTQVSSESGGTALALSNSDDIVGAIMSATSKLGHEALHDMSVDIDGVKVTSLEPQRIGSLYRGQQLVLFGHYWKGGEADVTIRAKISGRDVTYQSRFPFPETSDENPEIERLWAFAAIEGMMKDDATFGADEDRKQAVVDLSVENGIVTPYTSMIVLREEVFKQRGIDRKNKDRVESEQLAQAARAQAQVTSNRVDQQTPAFQKPRPSYSGGGTSGGGSSALGPFWAVFMALLGGVALLSRGRRK</sequence>
<dbReference type="Proteomes" id="UP000256845">
    <property type="component" value="Unassembled WGS sequence"/>
</dbReference>
<dbReference type="RefSeq" id="WP_218044686.1">
    <property type="nucleotide sequence ID" value="NZ_QRDW01000006.1"/>
</dbReference>
<feature type="region of interest" description="Disordered" evidence="1">
    <location>
        <begin position="642"/>
        <end position="673"/>
    </location>
</feature>
<dbReference type="InterPro" id="IPR036465">
    <property type="entry name" value="vWFA_dom_sf"/>
</dbReference>
<feature type="chain" id="PRO_5017787881" evidence="3">
    <location>
        <begin position="31"/>
        <end position="701"/>
    </location>
</feature>
<evidence type="ECO:0000256" key="3">
    <source>
        <dbReference type="SAM" id="SignalP"/>
    </source>
</evidence>
<dbReference type="InterPro" id="IPR002035">
    <property type="entry name" value="VWF_A"/>
</dbReference>
<feature type="transmembrane region" description="Helical" evidence="2">
    <location>
        <begin position="677"/>
        <end position="695"/>
    </location>
</feature>
<dbReference type="EMBL" id="QRDW01000006">
    <property type="protein sequence ID" value="RED49030.1"/>
    <property type="molecule type" value="Genomic_DNA"/>
</dbReference>
<dbReference type="PANTHER" id="PTHR45737:SF6">
    <property type="entry name" value="VON WILLEBRAND FACTOR A DOMAIN-CONTAINING PROTEIN 5A"/>
    <property type="match status" value="1"/>
</dbReference>
<dbReference type="SUPFAM" id="SSF53300">
    <property type="entry name" value="vWA-like"/>
    <property type="match status" value="1"/>
</dbReference>